<dbReference type="Pfam" id="PF00034">
    <property type="entry name" value="Cytochrom_C"/>
    <property type="match status" value="1"/>
</dbReference>
<proteinExistence type="predicted"/>
<reference evidence="7 8" key="1">
    <citation type="journal article" date="2008" name="PLoS ONE">
        <title>Genome sequence of Brucella abortus vaccine strain S19 compared to virulent strains yields candidate virulence genes.</title>
        <authorList>
            <person name="Crasta O.R."/>
            <person name="Folkerts O."/>
            <person name="Fei Z."/>
            <person name="Mane S.P."/>
            <person name="Evans C."/>
            <person name="Martino-Catt S."/>
            <person name="Bricker B."/>
            <person name="Yu G."/>
            <person name="Du L."/>
            <person name="Sobral B.W."/>
        </authorList>
    </citation>
    <scope>NUCLEOTIDE SEQUENCE [LARGE SCALE GENOMIC DNA]</scope>
    <source>
        <strain evidence="7 8">S19</strain>
    </source>
</reference>
<gene>
    <name evidence="7" type="ordered locus">BAbS19_II07870</name>
</gene>
<accession>A0A0F6AVA2</accession>
<name>A0A0F6AVA2_BRUA1</name>
<dbReference type="GO" id="GO:0020037">
    <property type="term" value="F:heme binding"/>
    <property type="evidence" value="ECO:0007669"/>
    <property type="project" value="InterPro"/>
</dbReference>
<dbReference type="InterPro" id="IPR009056">
    <property type="entry name" value="Cyt_c-like_dom"/>
</dbReference>
<dbReference type="Gene3D" id="1.10.760.10">
    <property type="entry name" value="Cytochrome c-like domain"/>
    <property type="match status" value="2"/>
</dbReference>
<protein>
    <submittedName>
        <fullName evidence="7">Cytochrome c heme-binding site</fullName>
    </submittedName>
</protein>
<evidence type="ECO:0000256" key="4">
    <source>
        <dbReference type="PROSITE-ProRule" id="PRU00433"/>
    </source>
</evidence>
<feature type="region of interest" description="Disordered" evidence="5">
    <location>
        <begin position="29"/>
        <end position="60"/>
    </location>
</feature>
<dbReference type="GO" id="GO:0046872">
    <property type="term" value="F:metal ion binding"/>
    <property type="evidence" value="ECO:0007669"/>
    <property type="project" value="UniProtKB-KW"/>
</dbReference>
<dbReference type="Pfam" id="PF21342">
    <property type="entry name" value="SoxA-TsdA_cyt-c"/>
    <property type="match status" value="1"/>
</dbReference>
<keyword evidence="3 4" id="KW-0408">Iron</keyword>
<dbReference type="EMBL" id="CP000888">
    <property type="protein sequence ID" value="ACD74280.1"/>
    <property type="molecule type" value="Genomic_DNA"/>
</dbReference>
<keyword evidence="2 4" id="KW-0479">Metal-binding</keyword>
<dbReference type="InterPro" id="IPR036909">
    <property type="entry name" value="Cyt_c-like_dom_sf"/>
</dbReference>
<dbReference type="InterPro" id="IPR051459">
    <property type="entry name" value="Cytochrome_c-type_DH"/>
</dbReference>
<feature type="domain" description="Cytochrome c" evidence="6">
    <location>
        <begin position="228"/>
        <end position="321"/>
    </location>
</feature>
<dbReference type="Proteomes" id="UP000002565">
    <property type="component" value="Chromosome 2"/>
</dbReference>
<evidence type="ECO:0000256" key="1">
    <source>
        <dbReference type="ARBA" id="ARBA00022617"/>
    </source>
</evidence>
<dbReference type="SUPFAM" id="SSF46626">
    <property type="entry name" value="Cytochrome c"/>
    <property type="match status" value="2"/>
</dbReference>
<dbReference type="PANTHER" id="PTHR35008:SF9">
    <property type="entry name" value="CYTOCHROME C DOMAIN-CONTAINING PROTEIN"/>
    <property type="match status" value="1"/>
</dbReference>
<dbReference type="KEGG" id="bmc:BAbS19_II07870"/>
<keyword evidence="1 4" id="KW-0349">Heme</keyword>
<evidence type="ECO:0000256" key="5">
    <source>
        <dbReference type="SAM" id="MobiDB-lite"/>
    </source>
</evidence>
<dbReference type="HOGENOM" id="CLU_058582_0_0_5"/>
<evidence type="ECO:0000259" key="6">
    <source>
        <dbReference type="PROSITE" id="PS51007"/>
    </source>
</evidence>
<sequence length="376" mass="40399">MEGIMRWSDVGIYGVVFCLSLGYFAATSDSSRSKPASARPHASNVAENSTKAAPQNAAAAAAVADKEKEKAPAAKAVEPEQAAWDIADPDTLPDNAWGKIVRQGRDLITETYAHIGPEVADEAKRFAGNNLSCQNCHLEAGTKQYGLPLVGVYGDFPQYRSREGQIGTIEDRINGCMTRSLNGEPLPLDSAEMKAMVAYIKYVSAGTVVGEETKGRGSGKMPELKRAADPVHGEKLYAEICAACHGADGQGKRTGVVGDAKGYEFPPLWGPDSFNDGAGMNRLISAANFIHANMPNGVSLEEPQLEPEDAWDIAAFFQSKPRPAKANLQNDFPNRLEKPVDASYGPYADSFPAQVHKVGPFEEIRAEIKKLKTATN</sequence>
<dbReference type="GO" id="GO:0009055">
    <property type="term" value="F:electron transfer activity"/>
    <property type="evidence" value="ECO:0007669"/>
    <property type="project" value="InterPro"/>
</dbReference>
<feature type="compositionally biased region" description="Low complexity" evidence="5">
    <location>
        <begin position="51"/>
        <end position="60"/>
    </location>
</feature>
<evidence type="ECO:0000256" key="3">
    <source>
        <dbReference type="ARBA" id="ARBA00023004"/>
    </source>
</evidence>
<dbReference type="PANTHER" id="PTHR35008">
    <property type="entry name" value="BLL4482 PROTEIN-RELATED"/>
    <property type="match status" value="1"/>
</dbReference>
<dbReference type="PROSITE" id="PS51007">
    <property type="entry name" value="CYTC"/>
    <property type="match status" value="1"/>
</dbReference>
<evidence type="ECO:0000313" key="8">
    <source>
        <dbReference type="Proteomes" id="UP000002565"/>
    </source>
</evidence>
<evidence type="ECO:0000313" key="7">
    <source>
        <dbReference type="EMBL" id="ACD74280.1"/>
    </source>
</evidence>
<organism evidence="7 8">
    <name type="scientific">Brucella abortus (strain S19)</name>
    <dbReference type="NCBI Taxonomy" id="430066"/>
    <lineage>
        <taxon>Bacteria</taxon>
        <taxon>Pseudomonadati</taxon>
        <taxon>Pseudomonadota</taxon>
        <taxon>Alphaproteobacteria</taxon>
        <taxon>Hyphomicrobiales</taxon>
        <taxon>Brucellaceae</taxon>
        <taxon>Brucella/Ochrobactrum group</taxon>
        <taxon>Brucella</taxon>
    </lineage>
</organism>
<dbReference type="AlphaFoldDB" id="A0A0F6AVA2"/>
<evidence type="ECO:0000256" key="2">
    <source>
        <dbReference type="ARBA" id="ARBA00022723"/>
    </source>
</evidence>